<feature type="region of interest" description="Disordered" evidence="5">
    <location>
        <begin position="326"/>
        <end position="482"/>
    </location>
</feature>
<dbReference type="SUPFAM" id="SSF52172">
    <property type="entry name" value="CheY-like"/>
    <property type="match status" value="1"/>
</dbReference>
<evidence type="ECO:0000256" key="5">
    <source>
        <dbReference type="SAM" id="MobiDB-lite"/>
    </source>
</evidence>
<organism evidence="7 8">
    <name type="scientific">Penicillium solitum</name>
    <dbReference type="NCBI Taxonomy" id="60172"/>
    <lineage>
        <taxon>Eukaryota</taxon>
        <taxon>Fungi</taxon>
        <taxon>Dikarya</taxon>
        <taxon>Ascomycota</taxon>
        <taxon>Pezizomycotina</taxon>
        <taxon>Eurotiomycetes</taxon>
        <taxon>Eurotiomycetidae</taxon>
        <taxon>Eurotiales</taxon>
        <taxon>Aspergillaceae</taxon>
        <taxon>Penicillium</taxon>
    </lineage>
</organism>
<dbReference type="PANTHER" id="PTHR45339:SF1">
    <property type="entry name" value="HYBRID SIGNAL TRANSDUCTION HISTIDINE KINASE J"/>
    <property type="match status" value="1"/>
</dbReference>
<dbReference type="AlphaFoldDB" id="A0A1V6RJ95"/>
<feature type="compositionally biased region" description="Low complexity" evidence="5">
    <location>
        <begin position="747"/>
        <end position="782"/>
    </location>
</feature>
<comment type="similarity">
    <text evidence="3">Belongs to the SSK1 family.</text>
</comment>
<dbReference type="CDD" id="cd17546">
    <property type="entry name" value="REC_hyHK_CKI1_RcsC-like"/>
    <property type="match status" value="1"/>
</dbReference>
<dbReference type="GO" id="GO:0000156">
    <property type="term" value="F:phosphorelay response regulator activity"/>
    <property type="evidence" value="ECO:0007669"/>
    <property type="project" value="UniProtKB-ARBA"/>
</dbReference>
<feature type="region of interest" description="Disordered" evidence="5">
    <location>
        <begin position="685"/>
        <end position="782"/>
    </location>
</feature>
<dbReference type="PROSITE" id="PS50110">
    <property type="entry name" value="RESPONSE_REGULATORY"/>
    <property type="match status" value="1"/>
</dbReference>
<feature type="compositionally biased region" description="Low complexity" evidence="5">
    <location>
        <begin position="366"/>
        <end position="387"/>
    </location>
</feature>
<feature type="compositionally biased region" description="Basic and acidic residues" evidence="5">
    <location>
        <begin position="164"/>
        <end position="174"/>
    </location>
</feature>
<dbReference type="InterPro" id="IPR001789">
    <property type="entry name" value="Sig_transdc_resp-reg_receiver"/>
</dbReference>
<evidence type="ECO:0000259" key="6">
    <source>
        <dbReference type="PROSITE" id="PS50110"/>
    </source>
</evidence>
<feature type="compositionally biased region" description="Pro residues" evidence="5">
    <location>
        <begin position="118"/>
        <end position="130"/>
    </location>
</feature>
<protein>
    <recommendedName>
        <fullName evidence="6">Response regulatory domain-containing protein</fullName>
    </recommendedName>
</protein>
<feature type="region of interest" description="Disordered" evidence="5">
    <location>
        <begin position="1"/>
        <end position="186"/>
    </location>
</feature>
<feature type="compositionally biased region" description="Pro residues" evidence="5">
    <location>
        <begin position="440"/>
        <end position="461"/>
    </location>
</feature>
<name>A0A1V6RJ95_9EURO</name>
<evidence type="ECO:0000256" key="2">
    <source>
        <dbReference type="ARBA" id="ARBA00023012"/>
    </source>
</evidence>
<reference evidence="8" key="1">
    <citation type="journal article" date="2017" name="Nat. Microbiol.">
        <title>Global analysis of biosynthetic gene clusters reveals vast potential of secondary metabolite production in Penicillium species.</title>
        <authorList>
            <person name="Nielsen J.C."/>
            <person name="Grijseels S."/>
            <person name="Prigent S."/>
            <person name="Ji B."/>
            <person name="Dainat J."/>
            <person name="Nielsen K.F."/>
            <person name="Frisvad J.C."/>
            <person name="Workman M."/>
            <person name="Nielsen J."/>
        </authorList>
    </citation>
    <scope>NUCLEOTIDE SEQUENCE [LARGE SCALE GENOMIC DNA]</scope>
    <source>
        <strain evidence="8">IBT 29525</strain>
    </source>
</reference>
<accession>A0A1V6RJ95</accession>
<dbReference type="EMBL" id="MDYO01000004">
    <property type="protein sequence ID" value="OQE01443.1"/>
    <property type="molecule type" value="Genomic_DNA"/>
</dbReference>
<dbReference type="Gene3D" id="3.40.50.2300">
    <property type="match status" value="1"/>
</dbReference>
<dbReference type="FunFam" id="3.40.50.2300:FF:000146">
    <property type="entry name" value="Putative two-component response regulator SSK1p"/>
    <property type="match status" value="1"/>
</dbReference>
<keyword evidence="2" id="KW-0902">Two-component regulatory system</keyword>
<comment type="caution">
    <text evidence="7">The sequence shown here is derived from an EMBL/GenBank/DDBJ whole genome shotgun (WGS) entry which is preliminary data.</text>
</comment>
<keyword evidence="1 4" id="KW-0597">Phosphoprotein</keyword>
<dbReference type="PANTHER" id="PTHR45339">
    <property type="entry name" value="HYBRID SIGNAL TRANSDUCTION HISTIDINE KINASE J"/>
    <property type="match status" value="1"/>
</dbReference>
<evidence type="ECO:0000313" key="7">
    <source>
        <dbReference type="EMBL" id="OQE01443.1"/>
    </source>
</evidence>
<dbReference type="InterPro" id="IPR011006">
    <property type="entry name" value="CheY-like_superfamily"/>
</dbReference>
<dbReference type="STRING" id="60172.A0A1V6RJ95"/>
<evidence type="ECO:0000256" key="4">
    <source>
        <dbReference type="PROSITE-ProRule" id="PRU00169"/>
    </source>
</evidence>
<dbReference type="Pfam" id="PF00072">
    <property type="entry name" value="Response_reg"/>
    <property type="match status" value="1"/>
</dbReference>
<feature type="compositionally biased region" description="Basic and acidic residues" evidence="5">
    <location>
        <begin position="345"/>
        <end position="354"/>
    </location>
</feature>
<feature type="modified residue" description="4-aspartylphosphate" evidence="4">
    <location>
        <position position="553"/>
    </location>
</feature>
<feature type="compositionally biased region" description="Polar residues" evidence="5">
    <location>
        <begin position="98"/>
        <end position="114"/>
    </location>
</feature>
<feature type="compositionally biased region" description="Polar residues" evidence="5">
    <location>
        <begin position="37"/>
        <end position="54"/>
    </location>
</feature>
<evidence type="ECO:0000256" key="3">
    <source>
        <dbReference type="ARBA" id="ARBA00093463"/>
    </source>
</evidence>
<evidence type="ECO:0000313" key="8">
    <source>
        <dbReference type="Proteomes" id="UP000191612"/>
    </source>
</evidence>
<feature type="compositionally biased region" description="Polar residues" evidence="5">
    <location>
        <begin position="415"/>
        <end position="434"/>
    </location>
</feature>
<evidence type="ECO:0000256" key="1">
    <source>
        <dbReference type="ARBA" id="ARBA00022553"/>
    </source>
</evidence>
<keyword evidence="8" id="KW-1185">Reference proteome</keyword>
<dbReference type="Proteomes" id="UP000191612">
    <property type="component" value="Unassembled WGS sequence"/>
</dbReference>
<feature type="compositionally biased region" description="Basic residues" evidence="5">
    <location>
        <begin position="402"/>
        <end position="414"/>
    </location>
</feature>
<proteinExistence type="inferred from homology"/>
<feature type="compositionally biased region" description="Polar residues" evidence="5">
    <location>
        <begin position="131"/>
        <end position="146"/>
    </location>
</feature>
<dbReference type="SMART" id="SM00448">
    <property type="entry name" value="REC"/>
    <property type="match status" value="1"/>
</dbReference>
<feature type="domain" description="Response regulatory" evidence="6">
    <location>
        <begin position="504"/>
        <end position="665"/>
    </location>
</feature>
<sequence>MPERISRLKAKLLGRLSPKADADPSAHSNPNPPSGPLDSNKSPAYSIVSSNLGIGSSPDRQIEEIPSGANQDNQDNQDNQERDSSVSAPSEQPHHTGTRTCTPSTEPYNSSLPTPISGDPPSPFETPPLSTPQHSDSTSFQSTHLKAQTPIPAETQLTPTLDTVPERPTNDRRPSASYFPPSSKRPSLAIRRQSLLPATHQHLISGLLEASLFSSGDQDTGFTPLVPREMVTRRIWVKRPGGSATLVPCREDAVVDELRDQVIMKYGNSLGRSFDSPDIAIRVSPREGANRPGHGERLLSPEEVLSSILDTYYPGGQKIEEALVIDAPSRRTPKPSPRHSIYQHHHSEPGEHGDYFPLMPPVNVNAGTPSSHSGATSAAPSAPSISILNTGVAPLLPSPGSRRTRRPPLTRHKTNSPTILHNQNTQTPGITETGATPHSQPIPAPPAPAIPTPPVAPPPVESPQVKSHTPPATASPRVVRKSKAATSPGAMFGGLIDGTVPPINVLIVEDNIINQKLLEAFMKRLKVRWKCAMNGEEAVRKWRQGGFHLVLMDIQLPVMNGLEATKEIRRLERLNGIGVFPKTASGRFSASNTSAADRRPGLHRTVSEEDTLPDLSLFRSPVIIVALTASSLQSDRHEALAAGCNDFLTKPVGFPWLEQKVTEWGCMQALIDFEGWRKWRGFMDSPRAASPAVDTSASPMQGGYRKEPPQVDPPSPSSSRPANKSGQPETKPGLPGVAQIMREDSWGSGSPDSTDSLSSPQFPTPEDAVPATDATAAPPNEE</sequence>
<gene>
    <name evidence="7" type="ORF">PENSOL_c004G03224</name>
</gene>
<feature type="compositionally biased region" description="Basic residues" evidence="5">
    <location>
        <begin position="331"/>
        <end position="344"/>
    </location>
</feature>